<reference evidence="8" key="1">
    <citation type="submission" date="2016-07" db="EMBL/GenBank/DDBJ databases">
        <authorList>
            <person name="Florea S."/>
            <person name="Webb J.S."/>
            <person name="Jaromczyk J."/>
            <person name="Schardl C.L."/>
        </authorList>
    </citation>
    <scope>NUCLEOTIDE SEQUENCE [LARGE SCALE GENOMIC DNA]</scope>
    <source>
        <strain evidence="8">Z6</strain>
    </source>
</reference>
<evidence type="ECO:0000256" key="1">
    <source>
        <dbReference type="ARBA" id="ARBA00022490"/>
    </source>
</evidence>
<dbReference type="EMBL" id="LWDV01000007">
    <property type="protein sequence ID" value="OCL27637.1"/>
    <property type="molecule type" value="Genomic_DNA"/>
</dbReference>
<dbReference type="NCBIfam" id="TIGR00202">
    <property type="entry name" value="csrA"/>
    <property type="match status" value="1"/>
</dbReference>
<dbReference type="Proteomes" id="UP000093514">
    <property type="component" value="Unassembled WGS sequence"/>
</dbReference>
<name>A0A1C0AB88_9FIRM</name>
<evidence type="ECO:0000256" key="4">
    <source>
        <dbReference type="ARBA" id="ARBA00022845"/>
    </source>
</evidence>
<keyword evidence="2 6" id="KW-0678">Repressor</keyword>
<keyword evidence="8" id="KW-1185">Reference proteome</keyword>
<dbReference type="HAMAP" id="MF_00167">
    <property type="entry name" value="CsrA"/>
    <property type="match status" value="1"/>
</dbReference>
<dbReference type="NCBIfam" id="NF002469">
    <property type="entry name" value="PRK01712.1"/>
    <property type="match status" value="1"/>
</dbReference>
<evidence type="ECO:0000313" key="8">
    <source>
        <dbReference type="Proteomes" id="UP000093514"/>
    </source>
</evidence>
<comment type="similarity">
    <text evidence="6">Belongs to the CsrA/RsmA family.</text>
</comment>
<organism evidence="7 8">
    <name type="scientific">Orenia metallireducens</name>
    <dbReference type="NCBI Taxonomy" id="1413210"/>
    <lineage>
        <taxon>Bacteria</taxon>
        <taxon>Bacillati</taxon>
        <taxon>Bacillota</taxon>
        <taxon>Clostridia</taxon>
        <taxon>Halanaerobiales</taxon>
        <taxon>Halobacteroidaceae</taxon>
        <taxon>Orenia</taxon>
    </lineage>
</organism>
<keyword evidence="3 6" id="KW-1005">Bacterial flagellum biogenesis</keyword>
<dbReference type="FunFam" id="2.60.40.4380:FF:000002">
    <property type="entry name" value="Translational regulator CsrA"/>
    <property type="match status" value="1"/>
</dbReference>
<dbReference type="GO" id="GO:0044781">
    <property type="term" value="P:bacterial-type flagellum organization"/>
    <property type="evidence" value="ECO:0007669"/>
    <property type="project" value="UniProtKB-KW"/>
</dbReference>
<evidence type="ECO:0000256" key="2">
    <source>
        <dbReference type="ARBA" id="ARBA00022491"/>
    </source>
</evidence>
<evidence type="ECO:0000256" key="5">
    <source>
        <dbReference type="ARBA" id="ARBA00022884"/>
    </source>
</evidence>
<gene>
    <name evidence="6" type="primary">csrA</name>
    <name evidence="7" type="ORF">U472_03550</name>
</gene>
<comment type="subcellular location">
    <subcellularLocation>
        <location evidence="6">Cytoplasm</location>
    </subcellularLocation>
</comment>
<protein>
    <recommendedName>
        <fullName evidence="6">Translational regulator CsrA</fullName>
    </recommendedName>
</protein>
<sequence length="88" mass="10346">MLILTRKKDESIIIDDNIKIKVVELDNNRVQIGIDAPEAITIYREEIYQQIQEENRLAATFEDKFSLNLSDLLKKELKRREKAKIDSN</sequence>
<dbReference type="InterPro" id="IPR003751">
    <property type="entry name" value="CsrA"/>
</dbReference>
<evidence type="ECO:0000256" key="3">
    <source>
        <dbReference type="ARBA" id="ARBA00022795"/>
    </source>
</evidence>
<dbReference type="Pfam" id="PF02599">
    <property type="entry name" value="CsrA"/>
    <property type="match status" value="1"/>
</dbReference>
<evidence type="ECO:0000256" key="6">
    <source>
        <dbReference type="HAMAP-Rule" id="MF_00167"/>
    </source>
</evidence>
<dbReference type="SUPFAM" id="SSF117130">
    <property type="entry name" value="CsrA-like"/>
    <property type="match status" value="1"/>
</dbReference>
<dbReference type="GO" id="GO:0045947">
    <property type="term" value="P:negative regulation of translational initiation"/>
    <property type="evidence" value="ECO:0007669"/>
    <property type="project" value="UniProtKB-UniRule"/>
</dbReference>
<comment type="function">
    <text evidence="6">A translational regulator that binds mRNA to regulate translation initiation and/or mRNA stability. Usually binds in the 5'-UTR at or near the Shine-Dalgarno sequence preventing ribosome-binding, thus repressing translation. Its main target seems to be the major flagellin gene, while its function is anatagonized by FliW.</text>
</comment>
<dbReference type="PANTHER" id="PTHR34984">
    <property type="entry name" value="CARBON STORAGE REGULATOR"/>
    <property type="match status" value="1"/>
</dbReference>
<dbReference type="AlphaFoldDB" id="A0A1C0AB88"/>
<dbReference type="InterPro" id="IPR036107">
    <property type="entry name" value="CsrA_sf"/>
</dbReference>
<evidence type="ECO:0000313" key="7">
    <source>
        <dbReference type="EMBL" id="OCL27637.1"/>
    </source>
</evidence>
<dbReference type="GO" id="GO:0048027">
    <property type="term" value="F:mRNA 5'-UTR binding"/>
    <property type="evidence" value="ECO:0007669"/>
    <property type="project" value="UniProtKB-UniRule"/>
</dbReference>
<reference evidence="7 8" key="2">
    <citation type="submission" date="2016-08" db="EMBL/GenBank/DDBJ databases">
        <title>Orenia metallireducens sp. nov. strain Z6, a Novel Metal-reducing Firmicute from the Deep Subsurface.</title>
        <authorList>
            <person name="Maxim B.I."/>
            <person name="Kenneth K."/>
            <person name="Flynn T.M."/>
            <person name="Oloughlin E.J."/>
            <person name="Locke R.A."/>
            <person name="Weber J.R."/>
            <person name="Egan S.M."/>
            <person name="Mackie R.I."/>
            <person name="Cann I.K."/>
        </authorList>
    </citation>
    <scope>NUCLEOTIDE SEQUENCE [LARGE SCALE GENOMIC DNA]</scope>
    <source>
        <strain evidence="7 8">Z6</strain>
    </source>
</reference>
<keyword evidence="1 6" id="KW-0963">Cytoplasm</keyword>
<dbReference type="GO" id="GO:0006109">
    <property type="term" value="P:regulation of carbohydrate metabolic process"/>
    <property type="evidence" value="ECO:0007669"/>
    <property type="project" value="InterPro"/>
</dbReference>
<comment type="subunit">
    <text evidence="6">Homodimer; the beta-strands of each monomer intercalate to form a hydrophobic core, while the alpha-helices form wings that extend away from the core.</text>
</comment>
<comment type="caution">
    <text evidence="7">The sequence shown here is derived from an EMBL/GenBank/DDBJ whole genome shotgun (WGS) entry which is preliminary data.</text>
</comment>
<dbReference type="GO" id="GO:0005829">
    <property type="term" value="C:cytosol"/>
    <property type="evidence" value="ECO:0007669"/>
    <property type="project" value="TreeGrafter"/>
</dbReference>
<dbReference type="Gene3D" id="2.60.40.4380">
    <property type="entry name" value="Translational regulator CsrA"/>
    <property type="match status" value="1"/>
</dbReference>
<accession>A0A1C0AB88</accession>
<keyword evidence="4 6" id="KW-0810">Translation regulation</keyword>
<dbReference type="RefSeq" id="WP_068715576.1">
    <property type="nucleotide sequence ID" value="NZ_LWDV01000007.1"/>
</dbReference>
<dbReference type="PANTHER" id="PTHR34984:SF1">
    <property type="entry name" value="CARBON STORAGE REGULATOR"/>
    <property type="match status" value="1"/>
</dbReference>
<dbReference type="GO" id="GO:0006402">
    <property type="term" value="P:mRNA catabolic process"/>
    <property type="evidence" value="ECO:0007669"/>
    <property type="project" value="InterPro"/>
</dbReference>
<dbReference type="GO" id="GO:1902208">
    <property type="term" value="P:regulation of bacterial-type flagellum assembly"/>
    <property type="evidence" value="ECO:0007669"/>
    <property type="project" value="UniProtKB-UniRule"/>
</dbReference>
<proteinExistence type="inferred from homology"/>
<keyword evidence="5 6" id="KW-0694">RNA-binding</keyword>